<proteinExistence type="predicted"/>
<dbReference type="EMBL" id="VSSQ01092724">
    <property type="protein sequence ID" value="MPN37843.1"/>
    <property type="molecule type" value="Genomic_DNA"/>
</dbReference>
<reference evidence="1" key="1">
    <citation type="submission" date="2019-08" db="EMBL/GenBank/DDBJ databases">
        <authorList>
            <person name="Kucharzyk K."/>
            <person name="Murdoch R.W."/>
            <person name="Higgins S."/>
            <person name="Loffler F."/>
        </authorList>
    </citation>
    <scope>NUCLEOTIDE SEQUENCE</scope>
</reference>
<protein>
    <submittedName>
        <fullName evidence="1">Uncharacterized protein</fullName>
    </submittedName>
</protein>
<sequence>MSGIMFILVQLAMLFFQSNEAQLLIGVLFGIFIYITLSVLFKNNELSTIIALIKNRKETIL</sequence>
<organism evidence="1">
    <name type="scientific">bioreactor metagenome</name>
    <dbReference type="NCBI Taxonomy" id="1076179"/>
    <lineage>
        <taxon>unclassified sequences</taxon>
        <taxon>metagenomes</taxon>
        <taxon>ecological metagenomes</taxon>
    </lineage>
</organism>
<gene>
    <name evidence="1" type="ORF">SDC9_185364</name>
</gene>
<comment type="caution">
    <text evidence="1">The sequence shown here is derived from an EMBL/GenBank/DDBJ whole genome shotgun (WGS) entry which is preliminary data.</text>
</comment>
<evidence type="ECO:0000313" key="1">
    <source>
        <dbReference type="EMBL" id="MPN37843.1"/>
    </source>
</evidence>
<name>A0A645HR62_9ZZZZ</name>
<accession>A0A645HR62</accession>
<dbReference type="AlphaFoldDB" id="A0A645HR62"/>